<reference evidence="2" key="1">
    <citation type="submission" date="2022-11" db="UniProtKB">
        <authorList>
            <consortium name="WormBaseParasite"/>
        </authorList>
    </citation>
    <scope>IDENTIFICATION</scope>
</reference>
<evidence type="ECO:0000313" key="1">
    <source>
        <dbReference type="Proteomes" id="UP000887580"/>
    </source>
</evidence>
<evidence type="ECO:0000313" key="2">
    <source>
        <dbReference type="WBParaSite" id="PS1159_v2.g24326.t1"/>
    </source>
</evidence>
<name>A0AC35G6J8_9BILA</name>
<dbReference type="WBParaSite" id="PS1159_v2.g24326.t1">
    <property type="protein sequence ID" value="PS1159_v2.g24326.t1"/>
    <property type="gene ID" value="PS1159_v2.g24326"/>
</dbReference>
<organism evidence="1 2">
    <name type="scientific">Panagrolaimus sp. PS1159</name>
    <dbReference type="NCBI Taxonomy" id="55785"/>
    <lineage>
        <taxon>Eukaryota</taxon>
        <taxon>Metazoa</taxon>
        <taxon>Ecdysozoa</taxon>
        <taxon>Nematoda</taxon>
        <taxon>Chromadorea</taxon>
        <taxon>Rhabditida</taxon>
        <taxon>Tylenchina</taxon>
        <taxon>Panagrolaimomorpha</taxon>
        <taxon>Panagrolaimoidea</taxon>
        <taxon>Panagrolaimidae</taxon>
        <taxon>Panagrolaimus</taxon>
    </lineage>
</organism>
<protein>
    <submittedName>
        <fullName evidence="2">SXP/RAL-2 family protein Ani s 5-like cation-binding domain-containing protein</fullName>
    </submittedName>
</protein>
<dbReference type="Proteomes" id="UP000887580">
    <property type="component" value="Unplaced"/>
</dbReference>
<sequence length="166" mass="19048">MTSHQILYILFFAVIIAVEGHKRGGRIPPNERAPYLRGLNTTITDEYHKIVGNPNLTKKQFRDAVDKFALTLPPENKKLYSEWKSRHESKAKQLTDEFHTKIASLSAEAQNLAKQMKSIHDNLDITRAAEKEQIHKIRSSASESVRKELKGILPFHGRHGKKERKN</sequence>
<accession>A0AC35G6J8</accession>
<proteinExistence type="predicted"/>